<comment type="caution">
    <text evidence="1">The sequence shown here is derived from an EMBL/GenBank/DDBJ whole genome shotgun (WGS) entry which is preliminary data.</text>
</comment>
<organism evidence="1 2">
    <name type="scientific">Umezakia ovalisporum FSS-62</name>
    <dbReference type="NCBI Taxonomy" id="2971776"/>
    <lineage>
        <taxon>Bacteria</taxon>
        <taxon>Bacillati</taxon>
        <taxon>Cyanobacteriota</taxon>
        <taxon>Cyanophyceae</taxon>
        <taxon>Nostocales</taxon>
        <taxon>Nodulariaceae</taxon>
        <taxon>Umezakia</taxon>
    </lineage>
</organism>
<dbReference type="AlphaFoldDB" id="A0AA43KHB3"/>
<dbReference type="InterPro" id="IPR012340">
    <property type="entry name" value="NA-bd_OB-fold"/>
</dbReference>
<dbReference type="Proteomes" id="UP001159370">
    <property type="component" value="Unassembled WGS sequence"/>
</dbReference>
<accession>A0AA43KHB3</accession>
<dbReference type="RefSeq" id="WP_280656478.1">
    <property type="nucleotide sequence ID" value="NZ_JANQDL010000105.1"/>
</dbReference>
<evidence type="ECO:0000313" key="2">
    <source>
        <dbReference type="Proteomes" id="UP001159370"/>
    </source>
</evidence>
<name>A0AA43KHB3_9CYAN</name>
<sequence length="214" mass="24075">MTIADLTSGSLTDKQWEIAHAIAQTLVKENTDINELGKVMAYLRSIVDETNASAKLFTYLKTLVRNGNQIGHSGKTLEYYRSIETTCSDYLKRVTDATIILQILGWVCRLMRYYKDAGVPIGEIPPPTALPVESARQQEIAKVVESQDFQVDQILEATVTKISGNKVTYQILGTIKLTEKEPRKASLLKEGERVKVKIVDFKEDRSIKKIKLVE</sequence>
<dbReference type="SUPFAM" id="SSF50249">
    <property type="entry name" value="Nucleic acid-binding proteins"/>
    <property type="match status" value="1"/>
</dbReference>
<protein>
    <submittedName>
        <fullName evidence="1">Uncharacterized protein</fullName>
    </submittedName>
</protein>
<proteinExistence type="predicted"/>
<evidence type="ECO:0000313" key="1">
    <source>
        <dbReference type="EMBL" id="MDH6065308.1"/>
    </source>
</evidence>
<dbReference type="EMBL" id="JANQDL010000105">
    <property type="protein sequence ID" value="MDH6065308.1"/>
    <property type="molecule type" value="Genomic_DNA"/>
</dbReference>
<reference evidence="1 2" key="1">
    <citation type="journal article" date="2023" name="J. Phycol.">
        <title>Chrysosporum ovalisporum is synonymous with the true-branching cyanobacterium Umezakia natans (Nostocales/Aphanizomenonaceae).</title>
        <authorList>
            <person name="McGregor G.B."/>
            <person name="Sendall B.C."/>
            <person name="Niiyama Y."/>
            <person name="Tuji A."/>
            <person name="Willis A."/>
        </authorList>
    </citation>
    <scope>NUCLEOTIDE SEQUENCE [LARGE SCALE GENOMIC DNA]</scope>
    <source>
        <strain evidence="1 2">FSS-62</strain>
    </source>
</reference>
<dbReference type="GeneID" id="83683588"/>
<gene>
    <name evidence="1" type="ORF">NWP23_16405</name>
</gene>